<keyword evidence="3" id="KW-1185">Reference proteome</keyword>
<keyword evidence="2" id="KW-0808">Transferase</keyword>
<dbReference type="Gene3D" id="3.40.30.10">
    <property type="entry name" value="Glutaredoxin"/>
    <property type="match status" value="1"/>
</dbReference>
<sequence>MEPVLFYRAEQGCAFGNIVALEWLCQPYRLSRLDEAARPAPALLAGRRTIRNCRAILRHLGARRGHLLGYRAGTPERARLDQMMHFLDTELLAEQPRMEAACARLDELLRDREWLDGNKRTVADANFVALGRWAERYAGLDTRRYPHLRRHLHELCGDPAVYFADAIEQQRPAVSSGRFLGHVSLAELEPRLAA</sequence>
<organism evidence="2 3">
    <name type="scientific">Pseudoduganella violacea</name>
    <dbReference type="NCBI Taxonomy" id="1715466"/>
    <lineage>
        <taxon>Bacteria</taxon>
        <taxon>Pseudomonadati</taxon>
        <taxon>Pseudomonadota</taxon>
        <taxon>Betaproteobacteria</taxon>
        <taxon>Burkholderiales</taxon>
        <taxon>Oxalobacteraceae</taxon>
        <taxon>Telluria group</taxon>
        <taxon>Pseudoduganella</taxon>
    </lineage>
</organism>
<dbReference type="EC" id="2.5.1.18" evidence="2"/>
<name>A0A7W5BDY1_9BURK</name>
<dbReference type="AlphaFoldDB" id="A0A7W5BDY1"/>
<dbReference type="SUPFAM" id="SSF47616">
    <property type="entry name" value="GST C-terminal domain-like"/>
    <property type="match status" value="1"/>
</dbReference>
<feature type="domain" description="Glutathione S-transferase C-terminal" evidence="1">
    <location>
        <begin position="89"/>
        <end position="157"/>
    </location>
</feature>
<reference evidence="2 3" key="1">
    <citation type="submission" date="2020-08" db="EMBL/GenBank/DDBJ databases">
        <title>Genomic Encyclopedia of Type Strains, Phase III (KMG-III): the genomes of soil and plant-associated and newly described type strains.</title>
        <authorList>
            <person name="Whitman W."/>
        </authorList>
    </citation>
    <scope>NUCLEOTIDE SEQUENCE [LARGE SCALE GENOMIC DNA]</scope>
    <source>
        <strain evidence="2 3">CECT 8897</strain>
    </source>
</reference>
<protein>
    <submittedName>
        <fullName evidence="2">Glutathione S-transferase</fullName>
        <ecNumber evidence="2">2.5.1.18</ecNumber>
    </submittedName>
</protein>
<dbReference type="InterPro" id="IPR004046">
    <property type="entry name" value="GST_C"/>
</dbReference>
<dbReference type="InterPro" id="IPR036282">
    <property type="entry name" value="Glutathione-S-Trfase_C_sf"/>
</dbReference>
<evidence type="ECO:0000313" key="2">
    <source>
        <dbReference type="EMBL" id="MBB3121061.1"/>
    </source>
</evidence>
<dbReference type="RefSeq" id="WP_183442800.1">
    <property type="nucleotide sequence ID" value="NZ_JACHXD010000013.1"/>
</dbReference>
<comment type="caution">
    <text evidence="2">The sequence shown here is derived from an EMBL/GenBank/DDBJ whole genome shotgun (WGS) entry which is preliminary data.</text>
</comment>
<dbReference type="GO" id="GO:0004364">
    <property type="term" value="F:glutathione transferase activity"/>
    <property type="evidence" value="ECO:0007669"/>
    <property type="project" value="UniProtKB-EC"/>
</dbReference>
<evidence type="ECO:0000259" key="1">
    <source>
        <dbReference type="Pfam" id="PF00043"/>
    </source>
</evidence>
<accession>A0A7W5BDY1</accession>
<dbReference type="EMBL" id="JACHXD010000013">
    <property type="protein sequence ID" value="MBB3121061.1"/>
    <property type="molecule type" value="Genomic_DNA"/>
</dbReference>
<evidence type="ECO:0000313" key="3">
    <source>
        <dbReference type="Proteomes" id="UP000541535"/>
    </source>
</evidence>
<dbReference type="Pfam" id="PF00043">
    <property type="entry name" value="GST_C"/>
    <property type="match status" value="1"/>
</dbReference>
<proteinExistence type="predicted"/>
<dbReference type="Gene3D" id="1.20.1050.10">
    <property type="match status" value="2"/>
</dbReference>
<gene>
    <name evidence="2" type="ORF">FHS03_004134</name>
</gene>
<dbReference type="Proteomes" id="UP000541535">
    <property type="component" value="Unassembled WGS sequence"/>
</dbReference>